<comment type="caution">
    <text evidence="1">The sequence shown here is derived from an EMBL/GenBank/DDBJ whole genome shotgun (WGS) entry which is preliminary data.</text>
</comment>
<protein>
    <submittedName>
        <fullName evidence="1">Uncharacterized protein</fullName>
    </submittedName>
</protein>
<evidence type="ECO:0000313" key="2">
    <source>
        <dbReference type="Proteomes" id="UP001345963"/>
    </source>
</evidence>
<name>A0ABU7BHK1_9TELE</name>
<organism evidence="1 2">
    <name type="scientific">Ataeniobius toweri</name>
    <dbReference type="NCBI Taxonomy" id="208326"/>
    <lineage>
        <taxon>Eukaryota</taxon>
        <taxon>Metazoa</taxon>
        <taxon>Chordata</taxon>
        <taxon>Craniata</taxon>
        <taxon>Vertebrata</taxon>
        <taxon>Euteleostomi</taxon>
        <taxon>Actinopterygii</taxon>
        <taxon>Neopterygii</taxon>
        <taxon>Teleostei</taxon>
        <taxon>Neoteleostei</taxon>
        <taxon>Acanthomorphata</taxon>
        <taxon>Ovalentaria</taxon>
        <taxon>Atherinomorphae</taxon>
        <taxon>Cyprinodontiformes</taxon>
        <taxon>Goodeidae</taxon>
        <taxon>Ataeniobius</taxon>
    </lineage>
</organism>
<dbReference type="EMBL" id="JAHUTI010053291">
    <property type="protein sequence ID" value="MED6249788.1"/>
    <property type="molecule type" value="Genomic_DNA"/>
</dbReference>
<accession>A0ABU7BHK1</accession>
<reference evidence="1 2" key="1">
    <citation type="submission" date="2021-07" db="EMBL/GenBank/DDBJ databases">
        <authorList>
            <person name="Palmer J.M."/>
        </authorList>
    </citation>
    <scope>NUCLEOTIDE SEQUENCE [LARGE SCALE GENOMIC DNA]</scope>
    <source>
        <strain evidence="1 2">AT_MEX2019</strain>
        <tissue evidence="1">Muscle</tissue>
    </source>
</reference>
<gene>
    <name evidence="1" type="ORF">ATANTOWER_019629</name>
</gene>
<keyword evidence="2" id="KW-1185">Reference proteome</keyword>
<evidence type="ECO:0000313" key="1">
    <source>
        <dbReference type="EMBL" id="MED6249788.1"/>
    </source>
</evidence>
<sequence length="70" mass="7656">MALLTPLNVNCHASDGRKVLECFRSCSTSACVHHNAFISICERACPCCSWSVRPVGDVIPPGKIVQHEIF</sequence>
<proteinExistence type="predicted"/>
<dbReference type="Proteomes" id="UP001345963">
    <property type="component" value="Unassembled WGS sequence"/>
</dbReference>